<organism evidence="1">
    <name type="scientific">viral metagenome</name>
    <dbReference type="NCBI Taxonomy" id="1070528"/>
    <lineage>
        <taxon>unclassified sequences</taxon>
        <taxon>metagenomes</taxon>
        <taxon>organismal metagenomes</taxon>
    </lineage>
</organism>
<accession>A0A6C0B844</accession>
<evidence type="ECO:0000313" key="1">
    <source>
        <dbReference type="EMBL" id="QHS88425.1"/>
    </source>
</evidence>
<proteinExistence type="predicted"/>
<dbReference type="EMBL" id="MN739096">
    <property type="protein sequence ID" value="QHS88425.1"/>
    <property type="molecule type" value="Genomic_DNA"/>
</dbReference>
<protein>
    <submittedName>
        <fullName evidence="1">Uncharacterized protein</fullName>
    </submittedName>
</protein>
<name>A0A6C0B844_9ZZZZ</name>
<reference evidence="1" key="1">
    <citation type="journal article" date="2020" name="Nature">
        <title>Giant virus diversity and host interactions through global metagenomics.</title>
        <authorList>
            <person name="Schulz F."/>
            <person name="Roux S."/>
            <person name="Paez-Espino D."/>
            <person name="Jungbluth S."/>
            <person name="Walsh D.A."/>
            <person name="Denef V.J."/>
            <person name="McMahon K.D."/>
            <person name="Konstantinidis K.T."/>
            <person name="Eloe-Fadrosh E.A."/>
            <person name="Kyrpides N.C."/>
            <person name="Woyke T."/>
        </authorList>
    </citation>
    <scope>NUCLEOTIDE SEQUENCE</scope>
    <source>
        <strain evidence="1">GVMAG-M-3300010158-55</strain>
    </source>
</reference>
<sequence>MELAIPIIALGGLYVISNQKNKKEAFHMPTPQIMSKYKSIPRENKHFVPPQSESNSEYTDLAGRTMNINDKTKNMVPYFGKTKNIGNNSKSNDERDYTLDNYTGTGSLQIAKTETAPLFKPHDNIQHAYGMPNQTEFLQSRENPSANMHNVKPFQEERVAPGLNHGFTSQGSGGFNAGMEAQSQWLPKTVDQLRVLTNPKESYELANHQGPAIHNVTNLGSIGKVEKYLPDKYYVNTPDRYFTTTGAEQGGTLRSIQPNPTIHRATTSQSYAGVAGNAAGGEKQGQPGLYRVDHRQQLKTNHLNPATTSVDHSNLNAVTQSIELLPNNRSTTKPESFNIISGLVNAITAPITDILRPTRKEEFGLSRVGALGSSIPQNTLPQSDKVASTMKESTTYSPYTKGQRAYQPVTLGAYQVAEEQPISNQRDTTNAYYSGIAGSTMPEQRSYGAEYNSTINSSRGNEDRIAMGNTQRFVPIINQSTNSTKSSTHTSYNGMPSAVVSTVPNADQFGTRAPQSYDNTDRFNPSLLESLKQNPYTHSITHNM</sequence>
<dbReference type="AlphaFoldDB" id="A0A6C0B844"/>